<accession>A0A3N4HG02</accession>
<sequence>MPGPQSRGFGDAERRTRSGRGDLTPELIETDVWTDVMVEQAGIPVVDVPFVTVGSGIGSFVTVDYLRICGVPLDRIVVLGPQDVPWHSYEYLTRVSQIPRGERLRSDSASTPDNIWGFPSYAVREAWATRSIKPLWNVAVEPIFANYYTPKAGHAFESMEKECHRIGYLQCLRQGQVRMIRRRAGGGYFTILTPPSGPEAGVGAPTKRIAFRSQWVHVAIGYPGIKLLPDLQAFRETYRDASKVVNAYEPHEHIYQALQRRPGTVMIRGAGIVASRVLQRLIDDRDALGLQTQIVHLFRTYVDKSHGPHIFMRRRGKDGWAYQGFNYPKSVWGGQLKARMRTLEGHERAEAYKQMGGTNTPVRDSWQEQLKRGRREGWYRVAVGKAESLVPAAGGQGVVATVRVDPHASITQESRPDGTFELYADYVIDCTGLEADVREHRLLADLLDHTGAGINPVGRMDVDRNFELIGTRNGNGRIYASGSATLGGYFPGVDTFLGLQIAALEIVDDLAKQGFCSRLSPWRSTAQWWRWARGKGVD</sequence>
<dbReference type="OrthoDB" id="7788186at2"/>
<comment type="caution">
    <text evidence="2">The sequence shown here is derived from an EMBL/GenBank/DDBJ whole genome shotgun (WGS) entry which is preliminary data.</text>
</comment>
<dbReference type="InterPro" id="IPR036188">
    <property type="entry name" value="FAD/NAD-bd_sf"/>
</dbReference>
<evidence type="ECO:0000256" key="1">
    <source>
        <dbReference type="SAM" id="MobiDB-lite"/>
    </source>
</evidence>
<organism evidence="2 3">
    <name type="scientific">Gordonia oryzae</name>
    <dbReference type="NCBI Taxonomy" id="2487349"/>
    <lineage>
        <taxon>Bacteria</taxon>
        <taxon>Bacillati</taxon>
        <taxon>Actinomycetota</taxon>
        <taxon>Actinomycetes</taxon>
        <taxon>Mycobacteriales</taxon>
        <taxon>Gordoniaceae</taxon>
        <taxon>Gordonia</taxon>
    </lineage>
</organism>
<evidence type="ECO:0000313" key="2">
    <source>
        <dbReference type="EMBL" id="RPA65884.1"/>
    </source>
</evidence>
<dbReference type="Proteomes" id="UP000267536">
    <property type="component" value="Unassembled WGS sequence"/>
</dbReference>
<protein>
    <submittedName>
        <fullName evidence="2">Uncharacterized protein</fullName>
    </submittedName>
</protein>
<reference evidence="2 3" key="1">
    <citation type="submission" date="2018-11" db="EMBL/GenBank/DDBJ databases">
        <title>Draft genome sequence of Gordonia sp. RS15-1S isolated from rice stems.</title>
        <authorList>
            <person name="Muangham S."/>
        </authorList>
    </citation>
    <scope>NUCLEOTIDE SEQUENCE [LARGE SCALE GENOMIC DNA]</scope>
    <source>
        <strain evidence="2 3">RS15-1S</strain>
    </source>
</reference>
<dbReference type="AlphaFoldDB" id="A0A3N4HG02"/>
<dbReference type="Gene3D" id="3.50.50.60">
    <property type="entry name" value="FAD/NAD(P)-binding domain"/>
    <property type="match status" value="1"/>
</dbReference>
<dbReference type="SUPFAM" id="SSF51905">
    <property type="entry name" value="FAD/NAD(P)-binding domain"/>
    <property type="match status" value="1"/>
</dbReference>
<dbReference type="RefSeq" id="WP_123925947.1">
    <property type="nucleotide sequence ID" value="NZ_JBPSDP010000012.1"/>
</dbReference>
<proteinExistence type="predicted"/>
<name>A0A3N4HG02_9ACTN</name>
<feature type="compositionally biased region" description="Basic and acidic residues" evidence="1">
    <location>
        <begin position="10"/>
        <end position="20"/>
    </location>
</feature>
<evidence type="ECO:0000313" key="3">
    <source>
        <dbReference type="Proteomes" id="UP000267536"/>
    </source>
</evidence>
<dbReference type="EMBL" id="RKMH01000002">
    <property type="protein sequence ID" value="RPA65884.1"/>
    <property type="molecule type" value="Genomic_DNA"/>
</dbReference>
<feature type="region of interest" description="Disordered" evidence="1">
    <location>
        <begin position="1"/>
        <end position="23"/>
    </location>
</feature>
<gene>
    <name evidence="2" type="ORF">EF294_03900</name>
</gene>
<keyword evidence="3" id="KW-1185">Reference proteome</keyword>